<feature type="active site" description="Proton acceptor" evidence="4">
    <location>
        <position position="608"/>
    </location>
</feature>
<organism evidence="8 9">
    <name type="scientific">Ceraceosorus guamensis</name>
    <dbReference type="NCBI Taxonomy" id="1522189"/>
    <lineage>
        <taxon>Eukaryota</taxon>
        <taxon>Fungi</taxon>
        <taxon>Dikarya</taxon>
        <taxon>Basidiomycota</taxon>
        <taxon>Ustilaginomycotina</taxon>
        <taxon>Exobasidiomycetes</taxon>
        <taxon>Ceraceosorales</taxon>
        <taxon>Ceraceosoraceae</taxon>
        <taxon>Ceraceosorus</taxon>
    </lineage>
</organism>
<dbReference type="EMBL" id="KZ819432">
    <property type="protein sequence ID" value="PWN40044.1"/>
    <property type="molecule type" value="Genomic_DNA"/>
</dbReference>
<feature type="signal peptide" evidence="6">
    <location>
        <begin position="1"/>
        <end position="26"/>
    </location>
</feature>
<reference evidence="8 9" key="1">
    <citation type="journal article" date="2018" name="Mol. Biol. Evol.">
        <title>Broad Genomic Sampling Reveals a Smut Pathogenic Ancestry of the Fungal Clade Ustilaginomycotina.</title>
        <authorList>
            <person name="Kijpornyongpan T."/>
            <person name="Mondo S.J."/>
            <person name="Barry K."/>
            <person name="Sandor L."/>
            <person name="Lee J."/>
            <person name="Lipzen A."/>
            <person name="Pangilinan J."/>
            <person name="LaButti K."/>
            <person name="Hainaut M."/>
            <person name="Henrissat B."/>
            <person name="Grigoriev I.V."/>
            <person name="Spatafora J.W."/>
            <person name="Aime M.C."/>
        </authorList>
    </citation>
    <scope>NUCLEOTIDE SEQUENCE [LARGE SCALE GENOMIC DNA]</scope>
    <source>
        <strain evidence="8 9">MCA 4658</strain>
    </source>
</reference>
<evidence type="ECO:0000313" key="8">
    <source>
        <dbReference type="EMBL" id="PWN40044.1"/>
    </source>
</evidence>
<dbReference type="Proteomes" id="UP000245783">
    <property type="component" value="Unassembled WGS sequence"/>
</dbReference>
<dbReference type="InterPro" id="IPR036188">
    <property type="entry name" value="FAD/NAD-bd_sf"/>
</dbReference>
<dbReference type="GO" id="GO:0016614">
    <property type="term" value="F:oxidoreductase activity, acting on CH-OH group of donors"/>
    <property type="evidence" value="ECO:0007669"/>
    <property type="project" value="InterPro"/>
</dbReference>
<feature type="active site" description="Proton donor" evidence="4">
    <location>
        <position position="565"/>
    </location>
</feature>
<keyword evidence="3" id="KW-0325">Glycoprotein</keyword>
<sequence length="632" mass="67621">MRSSAFVGLTAFAAALVGTHTASALAIPPITVWTADYVVVGAGTAGMTLAARLSEDPSVTVAVIEAGRDYKENADVINESFVNVPGSDVIGVGTEETPTALDWQYYIENNPELRRTKPVAYTRGRVLGGSSARNFMLTQRPTVGSLDRWVSLTGDSSLSFQNLLPDFKRSATFTPPRPQLRQELPAATFDARNYGSDSTAPLFVGYPNTPQNFSKFVDLAVQECGIPRIQDFNGGKLLGGNYAAVTVDPTKGERSTSRVFYEAARNRPNFKIFLETRAKRLTFSTPAGGKPKADGVVVSSLLNGVGETGRIVAKREVILSGGSFNSPALLMVSGVGPTAELSKFNIAPVLINENVGRNLVDHVFGATITYEITPETRSYTDLAANPLFLTQQLGNFSANNLGPLTNPVADYLAWERLPPATASAIGAGVLNSYPADWPHVEYLSAPGVTGNFANLLQQNAVAGAGGKRYASILAALVAPRSVGSVKLASKDLKDLPLIDLNWFSDPVDRAVSVWAFKRLRQFFASKAMAPVLVGGVANEYLPGAKIQTDAQILEYLRSTVSTVWHAACTTRAGKTIQDSVVNSKWQVHGIDALRVVDAGSFPDLAPGHPQSVVYAIAERAARDIAAFRRAQK</sequence>
<gene>
    <name evidence="8" type="ORF">IE81DRAFT_317130</name>
</gene>
<dbReference type="PIRSF" id="PIRSF000137">
    <property type="entry name" value="Alcohol_oxidase"/>
    <property type="match status" value="1"/>
</dbReference>
<evidence type="ECO:0000256" key="6">
    <source>
        <dbReference type="SAM" id="SignalP"/>
    </source>
</evidence>
<proteinExistence type="inferred from homology"/>
<dbReference type="STRING" id="1522189.A0A316VS54"/>
<dbReference type="InterPro" id="IPR012132">
    <property type="entry name" value="GMC_OxRdtase"/>
</dbReference>
<dbReference type="GeneID" id="37034443"/>
<dbReference type="Pfam" id="PF00732">
    <property type="entry name" value="GMC_oxred_N"/>
    <property type="match status" value="1"/>
</dbReference>
<keyword evidence="9" id="KW-1185">Reference proteome</keyword>
<feature type="binding site" evidence="5">
    <location>
        <begin position="564"/>
        <end position="565"/>
    </location>
    <ligand>
        <name>FAD</name>
        <dbReference type="ChEBI" id="CHEBI:57692"/>
    </ligand>
</feature>
<protein>
    <submittedName>
        <fullName evidence="8">Alcohol oxidase</fullName>
    </submittedName>
</protein>
<dbReference type="PANTHER" id="PTHR11552:SF138">
    <property type="entry name" value="DEHYDROGENASE PKFF-RELATED"/>
    <property type="match status" value="1"/>
</dbReference>
<evidence type="ECO:0000256" key="1">
    <source>
        <dbReference type="ARBA" id="ARBA00001974"/>
    </source>
</evidence>
<feature type="binding site" evidence="5">
    <location>
        <position position="126"/>
    </location>
    <ligand>
        <name>FAD</name>
        <dbReference type="ChEBI" id="CHEBI:57692"/>
    </ligand>
</feature>
<evidence type="ECO:0000313" key="9">
    <source>
        <dbReference type="Proteomes" id="UP000245783"/>
    </source>
</evidence>
<dbReference type="AlphaFoldDB" id="A0A316VS54"/>
<evidence type="ECO:0000256" key="3">
    <source>
        <dbReference type="ARBA" id="ARBA00023180"/>
    </source>
</evidence>
<evidence type="ECO:0000259" key="7">
    <source>
        <dbReference type="PROSITE" id="PS00624"/>
    </source>
</evidence>
<dbReference type="OrthoDB" id="269227at2759"/>
<feature type="domain" description="Glucose-methanol-choline oxidoreductase N-terminal" evidence="7">
    <location>
        <begin position="322"/>
        <end position="336"/>
    </location>
</feature>
<evidence type="ECO:0000256" key="5">
    <source>
        <dbReference type="PIRSR" id="PIRSR000137-2"/>
    </source>
</evidence>
<dbReference type="GO" id="GO:0044550">
    <property type="term" value="P:secondary metabolite biosynthetic process"/>
    <property type="evidence" value="ECO:0007669"/>
    <property type="project" value="TreeGrafter"/>
</dbReference>
<dbReference type="RefSeq" id="XP_025367204.1">
    <property type="nucleotide sequence ID" value="XM_025512573.1"/>
</dbReference>
<keyword evidence="5" id="KW-0285">Flavoprotein</keyword>
<name>A0A316VS54_9BASI</name>
<dbReference type="InterPro" id="IPR000172">
    <property type="entry name" value="GMC_OxRdtase_N"/>
</dbReference>
<dbReference type="InParanoid" id="A0A316VS54"/>
<dbReference type="Pfam" id="PF05199">
    <property type="entry name" value="GMC_oxred_C"/>
    <property type="match status" value="1"/>
</dbReference>
<dbReference type="SUPFAM" id="SSF51905">
    <property type="entry name" value="FAD/NAD(P)-binding domain"/>
    <property type="match status" value="1"/>
</dbReference>
<feature type="binding site" evidence="5">
    <location>
        <begin position="609"/>
        <end position="610"/>
    </location>
    <ligand>
        <name>FAD</name>
        <dbReference type="ChEBI" id="CHEBI:57692"/>
    </ligand>
</feature>
<dbReference type="Gene3D" id="3.50.50.60">
    <property type="entry name" value="FAD/NAD(P)-binding domain"/>
    <property type="match status" value="1"/>
</dbReference>
<accession>A0A316VS54</accession>
<dbReference type="PANTHER" id="PTHR11552">
    <property type="entry name" value="GLUCOSE-METHANOL-CHOLINE GMC OXIDOREDUCTASE"/>
    <property type="match status" value="1"/>
</dbReference>
<comment type="similarity">
    <text evidence="2">Belongs to the GMC oxidoreductase family.</text>
</comment>
<dbReference type="Gene3D" id="3.30.560.10">
    <property type="entry name" value="Glucose Oxidase, domain 3"/>
    <property type="match status" value="1"/>
</dbReference>
<dbReference type="SUPFAM" id="SSF54373">
    <property type="entry name" value="FAD-linked reductases, C-terminal domain"/>
    <property type="match status" value="1"/>
</dbReference>
<evidence type="ECO:0000256" key="2">
    <source>
        <dbReference type="ARBA" id="ARBA00010790"/>
    </source>
</evidence>
<comment type="cofactor">
    <cofactor evidence="1 5">
        <name>FAD</name>
        <dbReference type="ChEBI" id="CHEBI:57692"/>
    </cofactor>
</comment>
<evidence type="ECO:0000256" key="4">
    <source>
        <dbReference type="PIRSR" id="PIRSR000137-1"/>
    </source>
</evidence>
<dbReference type="GO" id="GO:0050660">
    <property type="term" value="F:flavin adenine dinucleotide binding"/>
    <property type="evidence" value="ECO:0007669"/>
    <property type="project" value="InterPro"/>
</dbReference>
<dbReference type="PROSITE" id="PS00624">
    <property type="entry name" value="GMC_OXRED_2"/>
    <property type="match status" value="1"/>
</dbReference>
<dbReference type="InterPro" id="IPR007867">
    <property type="entry name" value="GMC_OxRtase_C"/>
</dbReference>
<keyword evidence="5" id="KW-0274">FAD</keyword>
<keyword evidence="6" id="KW-0732">Signal</keyword>
<feature type="chain" id="PRO_5016337729" evidence="6">
    <location>
        <begin position="27"/>
        <end position="632"/>
    </location>
</feature>